<protein>
    <recommendedName>
        <fullName evidence="2">Peptidase M1 alanyl aminopeptidase C-terminal domain-containing protein</fullName>
    </recommendedName>
</protein>
<dbReference type="EMBL" id="QGKX02002183">
    <property type="protein sequence ID" value="KAF3490273.1"/>
    <property type="molecule type" value="Genomic_DNA"/>
</dbReference>
<reference evidence="3" key="1">
    <citation type="submission" date="2019-12" db="EMBL/GenBank/DDBJ databases">
        <title>Genome sequencing and annotation of Brassica cretica.</title>
        <authorList>
            <person name="Studholme D.J."/>
            <person name="Sarris P."/>
        </authorList>
    </citation>
    <scope>NUCLEOTIDE SEQUENCE</scope>
    <source>
        <strain evidence="3">PFS-109/04</strain>
        <tissue evidence="3">Leaf</tissue>
    </source>
</reference>
<evidence type="ECO:0000313" key="3">
    <source>
        <dbReference type="EMBL" id="KAF3490273.1"/>
    </source>
</evidence>
<dbReference type="Gene3D" id="1.25.50.10">
    <property type="entry name" value="Peptidase M1, alanyl aminopeptidase, C-terminal domain"/>
    <property type="match status" value="1"/>
</dbReference>
<dbReference type="InterPro" id="IPR012779">
    <property type="entry name" value="Peptidase_M1_pepN"/>
</dbReference>
<evidence type="ECO:0000259" key="2">
    <source>
        <dbReference type="Pfam" id="PF17432"/>
    </source>
</evidence>
<proteinExistence type="predicted"/>
<evidence type="ECO:0000313" key="4">
    <source>
        <dbReference type="Proteomes" id="UP000712600"/>
    </source>
</evidence>
<feature type="region of interest" description="Disordered" evidence="1">
    <location>
        <begin position="1"/>
        <end position="29"/>
    </location>
</feature>
<dbReference type="InterPro" id="IPR024601">
    <property type="entry name" value="Peptidase_M1_pepN_C"/>
</dbReference>
<feature type="domain" description="Peptidase M1 alanyl aminopeptidase C-terminal" evidence="2">
    <location>
        <begin position="46"/>
        <end position="111"/>
    </location>
</feature>
<dbReference type="PANTHER" id="PTHR46322:SF1">
    <property type="entry name" value="PUROMYCIN-SENSITIVE AMINOPEPTIDASE"/>
    <property type="match status" value="1"/>
</dbReference>
<dbReference type="GO" id="GO:0009507">
    <property type="term" value="C:chloroplast"/>
    <property type="evidence" value="ECO:0007669"/>
    <property type="project" value="TreeGrafter"/>
</dbReference>
<dbReference type="InterPro" id="IPR037144">
    <property type="entry name" value="Peptidase_M1_pepN_C_sf"/>
</dbReference>
<dbReference type="GO" id="GO:0008270">
    <property type="term" value="F:zinc ion binding"/>
    <property type="evidence" value="ECO:0007669"/>
    <property type="project" value="InterPro"/>
</dbReference>
<evidence type="ECO:0000256" key="1">
    <source>
        <dbReference type="SAM" id="MobiDB-lite"/>
    </source>
</evidence>
<organism evidence="3 4">
    <name type="scientific">Brassica cretica</name>
    <name type="common">Mustard</name>
    <dbReference type="NCBI Taxonomy" id="69181"/>
    <lineage>
        <taxon>Eukaryota</taxon>
        <taxon>Viridiplantae</taxon>
        <taxon>Streptophyta</taxon>
        <taxon>Embryophyta</taxon>
        <taxon>Tracheophyta</taxon>
        <taxon>Spermatophyta</taxon>
        <taxon>Magnoliopsida</taxon>
        <taxon>eudicotyledons</taxon>
        <taxon>Gunneridae</taxon>
        <taxon>Pentapetalae</taxon>
        <taxon>rosids</taxon>
        <taxon>malvids</taxon>
        <taxon>Brassicales</taxon>
        <taxon>Brassicaceae</taxon>
        <taxon>Brassiceae</taxon>
        <taxon>Brassica</taxon>
    </lineage>
</organism>
<dbReference type="Pfam" id="PF17432">
    <property type="entry name" value="DUF3458_C"/>
    <property type="match status" value="1"/>
</dbReference>
<gene>
    <name evidence="3" type="ORF">F2Q69_00051980</name>
</gene>
<comment type="caution">
    <text evidence="3">The sequence shown here is derived from an EMBL/GenBank/DDBJ whole genome shotgun (WGS) entry which is preliminary data.</text>
</comment>
<sequence>MSVPLSHQVSHSWLRTTPDSGPANKRTNTYSSGFSAPVRVETDLSDDDLFFLLAHDSDEFNRWEAGQVLARKLMPNLVSGFEQNKPLVLNPKFIQGLSSVLSDTSLDKVLQLLWWQLSVSTLGGFASTQVTAQRLGSQELALECLALGLPSACAPHNVLPL</sequence>
<accession>A0A8S9N4S5</accession>
<name>A0A8S9N4S5_BRACR</name>
<dbReference type="Proteomes" id="UP000712600">
    <property type="component" value="Unassembled WGS sequence"/>
</dbReference>
<dbReference type="AlphaFoldDB" id="A0A8S9N4S5"/>
<dbReference type="PANTHER" id="PTHR46322">
    <property type="entry name" value="PUROMYCIN-SENSITIVE AMINOPEPTIDASE"/>
    <property type="match status" value="1"/>
</dbReference>